<evidence type="ECO:0000256" key="1">
    <source>
        <dbReference type="SAM" id="SignalP"/>
    </source>
</evidence>
<reference evidence="3 4" key="1">
    <citation type="submission" date="2015-04" db="EMBL/GenBank/DDBJ databases">
        <title>Whole genome shotgun sequence of Flavihumibacter petaseus NBRC 106054.</title>
        <authorList>
            <person name="Miyazawa S."/>
            <person name="Hosoyama A."/>
            <person name="Hashimoto M."/>
            <person name="Noguchi M."/>
            <person name="Tsuchikane K."/>
            <person name="Ohji S."/>
            <person name="Yamazoe A."/>
            <person name="Ichikawa N."/>
            <person name="Kimura A."/>
            <person name="Fujita N."/>
        </authorList>
    </citation>
    <scope>NUCLEOTIDE SEQUENCE [LARGE SCALE GENOMIC DNA]</scope>
    <source>
        <strain evidence="3 4">NBRC 106054</strain>
    </source>
</reference>
<dbReference type="InterPro" id="IPR011250">
    <property type="entry name" value="OMP/PagP_B-barrel"/>
</dbReference>
<feature type="chain" id="PRO_5002430446" description="DUF6089 domain-containing protein" evidence="1">
    <location>
        <begin position="28"/>
        <end position="323"/>
    </location>
</feature>
<evidence type="ECO:0000313" key="3">
    <source>
        <dbReference type="EMBL" id="GAO44840.1"/>
    </source>
</evidence>
<dbReference type="Gene3D" id="2.40.160.20">
    <property type="match status" value="1"/>
</dbReference>
<dbReference type="Proteomes" id="UP000033121">
    <property type="component" value="Unassembled WGS sequence"/>
</dbReference>
<feature type="domain" description="DUF6089" evidence="2">
    <location>
        <begin position="32"/>
        <end position="236"/>
    </location>
</feature>
<dbReference type="AlphaFoldDB" id="A0A0E9N657"/>
<dbReference type="SUPFAM" id="SSF56925">
    <property type="entry name" value="OMPA-like"/>
    <property type="match status" value="1"/>
</dbReference>
<sequence>MKQHLHYVVRKCTLSLLALSFTQITFGQINLANQLEAGVTFGPSNFLGDLGGNKGIGKGFLKDNNFPMTKFIIGAHISTYPSPVWGLRLAVNYGSLQGEDQIIKGQGGYEEARKFRNSDFRSKLIEGMLVAEIYPTVYFEYDPDDFYKKFRPYGIIGVGVFHFNPQGTDPLTGGYVNLKELSTEGQGFAEYPDRQPYKLTQLNIPMGLGLKYFISENTTIALEVLHRKTFTDYIDDVSTTYVDPELFDKYFGIGSQKAQLARRMANKTDQNGTASASFEPGDKRGTATNMDAYYSIGFKLGFRLGRERDGDSYRSIKCPTLRF</sequence>
<organism evidence="3 4">
    <name type="scientific">Flavihumibacter petaseus NBRC 106054</name>
    <dbReference type="NCBI Taxonomy" id="1220578"/>
    <lineage>
        <taxon>Bacteria</taxon>
        <taxon>Pseudomonadati</taxon>
        <taxon>Bacteroidota</taxon>
        <taxon>Chitinophagia</taxon>
        <taxon>Chitinophagales</taxon>
        <taxon>Chitinophagaceae</taxon>
        <taxon>Flavihumibacter</taxon>
    </lineage>
</organism>
<protein>
    <recommendedName>
        <fullName evidence="2">DUF6089 domain-containing protein</fullName>
    </recommendedName>
</protein>
<accession>A0A0E9N657</accession>
<dbReference type="STRING" id="1220578.FPE01S_04_00830"/>
<keyword evidence="4" id="KW-1185">Reference proteome</keyword>
<gene>
    <name evidence="3" type="ORF">FPE01S_04_00830</name>
</gene>
<dbReference type="InterPro" id="IPR045743">
    <property type="entry name" value="DUF6089"/>
</dbReference>
<dbReference type="OrthoDB" id="654178at2"/>
<evidence type="ECO:0000313" key="4">
    <source>
        <dbReference type="Proteomes" id="UP000033121"/>
    </source>
</evidence>
<keyword evidence="1" id="KW-0732">Signal</keyword>
<name>A0A0E9N657_9BACT</name>
<comment type="caution">
    <text evidence="3">The sequence shown here is derived from an EMBL/GenBank/DDBJ whole genome shotgun (WGS) entry which is preliminary data.</text>
</comment>
<dbReference type="RefSeq" id="WP_052956049.1">
    <property type="nucleotide sequence ID" value="NZ_BBWV01000004.1"/>
</dbReference>
<dbReference type="EMBL" id="BBWV01000004">
    <property type="protein sequence ID" value="GAO44840.1"/>
    <property type="molecule type" value="Genomic_DNA"/>
</dbReference>
<evidence type="ECO:0000259" key="2">
    <source>
        <dbReference type="Pfam" id="PF19573"/>
    </source>
</evidence>
<feature type="signal peptide" evidence="1">
    <location>
        <begin position="1"/>
        <end position="27"/>
    </location>
</feature>
<proteinExistence type="predicted"/>
<dbReference type="Pfam" id="PF19573">
    <property type="entry name" value="DUF6089"/>
    <property type="match status" value="1"/>
</dbReference>